<dbReference type="PANTHER" id="PTHR35605">
    <property type="entry name" value="ECP2 EFFECTOR PROTEIN DOMAIN-CONTAINING PROTEIN-RELATED"/>
    <property type="match status" value="1"/>
</dbReference>
<comment type="caution">
    <text evidence="2">The sequence shown here is derived from an EMBL/GenBank/DDBJ whole genome shotgun (WGS) entry which is preliminary data.</text>
</comment>
<keyword evidence="1" id="KW-0732">Signal</keyword>
<reference evidence="2" key="1">
    <citation type="journal article" date="2021" name="IMA Fungus">
        <title>Genomic characterization of three marine fungi, including Emericellopsis atlantica sp. nov. with signatures of a generalist lifestyle and marine biomass degradation.</title>
        <authorList>
            <person name="Hagestad O.C."/>
            <person name="Hou L."/>
            <person name="Andersen J.H."/>
            <person name="Hansen E.H."/>
            <person name="Altermark B."/>
            <person name="Li C."/>
            <person name="Kuhnert E."/>
            <person name="Cox R.J."/>
            <person name="Crous P.W."/>
            <person name="Spatafora J.W."/>
            <person name="Lail K."/>
            <person name="Amirebrahimi M."/>
            <person name="Lipzen A."/>
            <person name="Pangilinan J."/>
            <person name="Andreopoulos W."/>
            <person name="Hayes R.D."/>
            <person name="Ng V."/>
            <person name="Grigoriev I.V."/>
            <person name="Jackson S.A."/>
            <person name="Sutton T.D.S."/>
            <person name="Dobson A.D.W."/>
            <person name="Rama T."/>
        </authorList>
    </citation>
    <scope>NUCLEOTIDE SEQUENCE</scope>
    <source>
        <strain evidence="2">TS7</strain>
    </source>
</reference>
<accession>A0A9P7ZF38</accession>
<evidence type="ECO:0000256" key="1">
    <source>
        <dbReference type="SAM" id="SignalP"/>
    </source>
</evidence>
<dbReference type="AlphaFoldDB" id="A0A9P7ZF38"/>
<sequence>MHYSTLSKTLQLAFVLSTQAISLPVQGNEVALPEGYTESPLVWELQSHPDGETFSMEGTVEQVHQELTRRNPNYLADFGIELDERDDDSNDALVTRDTCHSEWHSIVCGWDSPIAETKAIRAGISYLRGVPGKPHLGAGPGNCSRVSCSYSSAIYWCNDRNKAWSLGSFNSIAKGAQCIYNDCQANAKVKGEASARGSAWRVIIAHANC</sequence>
<dbReference type="PANTHER" id="PTHR35605:SF1">
    <property type="entry name" value="ECP2 EFFECTOR PROTEIN DOMAIN-CONTAINING PROTEIN-RELATED"/>
    <property type="match status" value="1"/>
</dbReference>
<dbReference type="OrthoDB" id="3552888at2759"/>
<evidence type="ECO:0000313" key="2">
    <source>
        <dbReference type="EMBL" id="KAG9250323.1"/>
    </source>
</evidence>
<gene>
    <name evidence="2" type="ORF">F5Z01DRAFT_677884</name>
</gene>
<proteinExistence type="predicted"/>
<keyword evidence="3" id="KW-1185">Reference proteome</keyword>
<feature type="chain" id="PRO_5040462058" evidence="1">
    <location>
        <begin position="21"/>
        <end position="209"/>
    </location>
</feature>
<organism evidence="2 3">
    <name type="scientific">Emericellopsis atlantica</name>
    <dbReference type="NCBI Taxonomy" id="2614577"/>
    <lineage>
        <taxon>Eukaryota</taxon>
        <taxon>Fungi</taxon>
        <taxon>Dikarya</taxon>
        <taxon>Ascomycota</taxon>
        <taxon>Pezizomycotina</taxon>
        <taxon>Sordariomycetes</taxon>
        <taxon>Hypocreomycetidae</taxon>
        <taxon>Hypocreales</taxon>
        <taxon>Bionectriaceae</taxon>
        <taxon>Emericellopsis</taxon>
    </lineage>
</organism>
<protein>
    <submittedName>
        <fullName evidence="2">Uncharacterized protein</fullName>
    </submittedName>
</protein>
<feature type="signal peptide" evidence="1">
    <location>
        <begin position="1"/>
        <end position="20"/>
    </location>
</feature>
<dbReference type="GeneID" id="70296307"/>
<dbReference type="EMBL" id="MU251279">
    <property type="protein sequence ID" value="KAG9250323.1"/>
    <property type="molecule type" value="Genomic_DNA"/>
</dbReference>
<dbReference type="Proteomes" id="UP000887229">
    <property type="component" value="Unassembled WGS sequence"/>
</dbReference>
<dbReference type="RefSeq" id="XP_046114247.1">
    <property type="nucleotide sequence ID" value="XM_046265404.1"/>
</dbReference>
<evidence type="ECO:0000313" key="3">
    <source>
        <dbReference type="Proteomes" id="UP000887229"/>
    </source>
</evidence>
<name>A0A9P7ZF38_9HYPO</name>